<evidence type="ECO:0000259" key="6">
    <source>
        <dbReference type="PROSITE" id="PS51192"/>
    </source>
</evidence>
<dbReference type="GO" id="GO:0070478">
    <property type="term" value="P:nuclear-transcribed mRNA catabolic process, 3'-5' exonucleolytic nonsense-mediated decay"/>
    <property type="evidence" value="ECO:0007669"/>
    <property type="project" value="TreeGrafter"/>
</dbReference>
<dbReference type="Pfam" id="PF08148">
    <property type="entry name" value="DSHCT"/>
    <property type="match status" value="1"/>
</dbReference>
<accession>A0A4R8WU22</accession>
<sequence>MTSMQSPAERYSASRTRASAPKLESFRAGLRFELDAFQLAACASLEAGNSVLVAAPTGAGKTLIAEFAIYLAMQGTSQKVFYTAPMKALSNQKFQELVAEYGADQVGLLTGDTNVNPQARVVVMTTEVLRNMLYAGSDLLANLAFVVMDEVHYLADRFRGAVWEEVIIHLPQNVRMVSLSATVSNAEEFGDWLQAVRGETDVIVSEERPVPLEQHVLVKSKMLDLFDSTGLAGTHRVNPELVRLAQAGGRGVAVRFRGGRQGSDRDRNPRQSSFDAGRMDRSEIVRQLEGKHLLPAIFFIFSRVGCDQAVRQVLRAGVRLTDAREREEIRQIVDERCRTLLDEDLGVLGYFEWLDGLERGVAAHHAGMLPAFKEVVEELFQKKLVKAVFATETLALGINMPARTVVLDKLEKFNGEARVPITPGEYTQLTGRAGRRGIDVEGHSVIQWAPGLDPQAVAALASRRTYPLNSSFKPTYNMAVNLIDQFGRERTRDVLESSFAQFQADRAVVDMARTVRQQEESLAGFAGSMVCHLGDFTDYSAIRRKLTDVERESVTGETGARAAKERRQRELASLRKRMRAHPCHSCPDREQHARWAQRWWTLKRETDALTQQITTRTGAVARVFDRVTDVLLGHGYLLEDADGSVTLSESGLILRRIYADRDLLVAESLRRGLWNDLDPAGLAAMACALVFEPRRDEGMIDERYLPKGTFRPALDQTEVLWSRLDDLERDNKLPGSNPLAVGLSLAMWKWARSGSLIDVLDEAEMAAGDFVRWTKQTIDLLDQLSVVADGPVGRTARQAMDAIRRGIVAYSSVA</sequence>
<feature type="domain" description="Helicase C-terminal" evidence="7">
    <location>
        <begin position="280"/>
        <end position="483"/>
    </location>
</feature>
<evidence type="ECO:0000256" key="3">
    <source>
        <dbReference type="ARBA" id="ARBA00022806"/>
    </source>
</evidence>
<dbReference type="AlphaFoldDB" id="A0A4R8WU22"/>
<keyword evidence="4" id="KW-0067">ATP-binding</keyword>
<evidence type="ECO:0000259" key="7">
    <source>
        <dbReference type="PROSITE" id="PS51194"/>
    </source>
</evidence>
<evidence type="ECO:0000256" key="2">
    <source>
        <dbReference type="ARBA" id="ARBA00022801"/>
    </source>
</evidence>
<keyword evidence="1" id="KW-0547">Nucleotide-binding</keyword>
<dbReference type="EMBL" id="SOFP01000035">
    <property type="protein sequence ID" value="TFC16805.1"/>
    <property type="molecule type" value="Genomic_DNA"/>
</dbReference>
<dbReference type="PROSITE" id="PS51194">
    <property type="entry name" value="HELICASE_CTER"/>
    <property type="match status" value="1"/>
</dbReference>
<dbReference type="OrthoDB" id="3229913at2"/>
<dbReference type="GO" id="GO:0004386">
    <property type="term" value="F:helicase activity"/>
    <property type="evidence" value="ECO:0007669"/>
    <property type="project" value="UniProtKB-KW"/>
</dbReference>
<organism evidence="8 9">
    <name type="scientific">Cryobacterium algoritolerans</name>
    <dbReference type="NCBI Taxonomy" id="1259184"/>
    <lineage>
        <taxon>Bacteria</taxon>
        <taxon>Bacillati</taxon>
        <taxon>Actinomycetota</taxon>
        <taxon>Actinomycetes</taxon>
        <taxon>Micrococcales</taxon>
        <taxon>Microbacteriaceae</taxon>
        <taxon>Cryobacterium</taxon>
    </lineage>
</organism>
<dbReference type="SUPFAM" id="SSF52540">
    <property type="entry name" value="P-loop containing nucleoside triphosphate hydrolases"/>
    <property type="match status" value="1"/>
</dbReference>
<dbReference type="SMART" id="SM00487">
    <property type="entry name" value="DEXDc"/>
    <property type="match status" value="1"/>
</dbReference>
<evidence type="ECO:0000256" key="1">
    <source>
        <dbReference type="ARBA" id="ARBA00022741"/>
    </source>
</evidence>
<dbReference type="SMART" id="SM01142">
    <property type="entry name" value="DSHCT"/>
    <property type="match status" value="1"/>
</dbReference>
<dbReference type="SMART" id="SM00490">
    <property type="entry name" value="HELICc"/>
    <property type="match status" value="1"/>
</dbReference>
<dbReference type="GO" id="GO:0055087">
    <property type="term" value="C:Ski complex"/>
    <property type="evidence" value="ECO:0007669"/>
    <property type="project" value="TreeGrafter"/>
</dbReference>
<reference evidence="8 9" key="1">
    <citation type="submission" date="2019-03" db="EMBL/GenBank/DDBJ databases">
        <title>Genomics of glacier-inhabiting Cryobacterium strains.</title>
        <authorList>
            <person name="Liu Q."/>
            <person name="Xin Y.-H."/>
        </authorList>
    </citation>
    <scope>NUCLEOTIDE SEQUENCE [LARGE SCALE GENOMIC DNA]</scope>
    <source>
        <strain evidence="8 9">MDT1-3</strain>
    </source>
</reference>
<proteinExistence type="predicted"/>
<dbReference type="InterPro" id="IPR027417">
    <property type="entry name" value="P-loop_NTPase"/>
</dbReference>
<dbReference type="PROSITE" id="PS51192">
    <property type="entry name" value="HELICASE_ATP_BIND_1"/>
    <property type="match status" value="1"/>
</dbReference>
<dbReference type="GO" id="GO:0016787">
    <property type="term" value="F:hydrolase activity"/>
    <property type="evidence" value="ECO:0007669"/>
    <property type="project" value="UniProtKB-KW"/>
</dbReference>
<dbReference type="InterPro" id="IPR011545">
    <property type="entry name" value="DEAD/DEAH_box_helicase_dom"/>
</dbReference>
<evidence type="ECO:0000313" key="8">
    <source>
        <dbReference type="EMBL" id="TFC16805.1"/>
    </source>
</evidence>
<keyword evidence="2" id="KW-0378">Hydrolase</keyword>
<dbReference type="Proteomes" id="UP000298412">
    <property type="component" value="Unassembled WGS sequence"/>
</dbReference>
<dbReference type="PANTHER" id="PTHR12131:SF1">
    <property type="entry name" value="ATP-DEPENDENT RNA HELICASE SUPV3L1, MITOCHONDRIAL-RELATED"/>
    <property type="match status" value="1"/>
</dbReference>
<dbReference type="Gene3D" id="1.10.3380.30">
    <property type="match status" value="1"/>
</dbReference>
<dbReference type="InterPro" id="IPR014001">
    <property type="entry name" value="Helicase_ATP-bd"/>
</dbReference>
<evidence type="ECO:0000313" key="9">
    <source>
        <dbReference type="Proteomes" id="UP000298412"/>
    </source>
</evidence>
<dbReference type="InterPro" id="IPR050699">
    <property type="entry name" value="RNA-DNA_Helicase"/>
</dbReference>
<keyword evidence="3 8" id="KW-0347">Helicase</keyword>
<dbReference type="Pfam" id="PF00270">
    <property type="entry name" value="DEAD"/>
    <property type="match status" value="1"/>
</dbReference>
<dbReference type="PANTHER" id="PTHR12131">
    <property type="entry name" value="ATP-DEPENDENT RNA AND DNA HELICASE"/>
    <property type="match status" value="1"/>
</dbReference>
<dbReference type="InterPro" id="IPR001650">
    <property type="entry name" value="Helicase_C-like"/>
</dbReference>
<dbReference type="GO" id="GO:0005524">
    <property type="term" value="F:ATP binding"/>
    <property type="evidence" value="ECO:0007669"/>
    <property type="project" value="UniProtKB-KW"/>
</dbReference>
<evidence type="ECO:0000256" key="4">
    <source>
        <dbReference type="ARBA" id="ARBA00022840"/>
    </source>
</evidence>
<protein>
    <submittedName>
        <fullName evidence="8">DEAD/DEAH box helicase</fullName>
    </submittedName>
</protein>
<feature type="domain" description="Helicase ATP-binding" evidence="6">
    <location>
        <begin position="42"/>
        <end position="201"/>
    </location>
</feature>
<feature type="region of interest" description="Disordered" evidence="5">
    <location>
        <begin position="257"/>
        <end position="276"/>
    </location>
</feature>
<evidence type="ECO:0000256" key="5">
    <source>
        <dbReference type="SAM" id="MobiDB-lite"/>
    </source>
</evidence>
<dbReference type="CDD" id="cd18795">
    <property type="entry name" value="SF2_C_Ski2"/>
    <property type="match status" value="1"/>
</dbReference>
<gene>
    <name evidence="8" type="ORF">E3O19_06640</name>
</gene>
<keyword evidence="9" id="KW-1185">Reference proteome</keyword>
<dbReference type="InterPro" id="IPR012961">
    <property type="entry name" value="Ski2/MTR4_C"/>
</dbReference>
<dbReference type="Gene3D" id="3.40.50.300">
    <property type="entry name" value="P-loop containing nucleotide triphosphate hydrolases"/>
    <property type="match status" value="2"/>
</dbReference>
<name>A0A4R8WU22_9MICO</name>
<dbReference type="GO" id="GO:0003676">
    <property type="term" value="F:nucleic acid binding"/>
    <property type="evidence" value="ECO:0007669"/>
    <property type="project" value="InterPro"/>
</dbReference>
<dbReference type="RefSeq" id="WP_134566366.1">
    <property type="nucleotide sequence ID" value="NZ_SOFP01000035.1"/>
</dbReference>
<dbReference type="Pfam" id="PF00271">
    <property type="entry name" value="Helicase_C"/>
    <property type="match status" value="1"/>
</dbReference>
<comment type="caution">
    <text evidence="8">The sequence shown here is derived from an EMBL/GenBank/DDBJ whole genome shotgun (WGS) entry which is preliminary data.</text>
</comment>